<dbReference type="InterPro" id="IPR020449">
    <property type="entry name" value="Tscrpt_reg_AraC-type_HTH"/>
</dbReference>
<dbReference type="PRINTS" id="PR00032">
    <property type="entry name" value="HTHARAC"/>
</dbReference>
<dbReference type="SMART" id="SM00342">
    <property type="entry name" value="HTH_ARAC"/>
    <property type="match status" value="1"/>
</dbReference>
<protein>
    <recommendedName>
        <fullName evidence="5">HTH araC/xylS-type domain-containing protein</fullName>
    </recommendedName>
</protein>
<dbReference type="InterPro" id="IPR009057">
    <property type="entry name" value="Homeodomain-like_sf"/>
</dbReference>
<keyword evidence="7" id="KW-1185">Reference proteome</keyword>
<comment type="caution">
    <text evidence="6">The sequence shown here is derived from an EMBL/GenBank/DDBJ whole genome shotgun (WGS) entry which is preliminary data.</text>
</comment>
<keyword evidence="3" id="KW-0804">Transcription</keyword>
<feature type="region of interest" description="Disordered" evidence="4">
    <location>
        <begin position="238"/>
        <end position="268"/>
    </location>
</feature>
<dbReference type="EMBL" id="BAAAMN010000064">
    <property type="protein sequence ID" value="GAA2045663.1"/>
    <property type="molecule type" value="Genomic_DNA"/>
</dbReference>
<dbReference type="Pfam" id="PF12833">
    <property type="entry name" value="HTH_18"/>
    <property type="match status" value="1"/>
</dbReference>
<evidence type="ECO:0000256" key="2">
    <source>
        <dbReference type="ARBA" id="ARBA00023125"/>
    </source>
</evidence>
<dbReference type="PROSITE" id="PS01124">
    <property type="entry name" value="HTH_ARAC_FAMILY_2"/>
    <property type="match status" value="1"/>
</dbReference>
<proteinExistence type="predicted"/>
<dbReference type="InterPro" id="IPR018060">
    <property type="entry name" value="HTH_AraC"/>
</dbReference>
<dbReference type="Proteomes" id="UP001501461">
    <property type="component" value="Unassembled WGS sequence"/>
</dbReference>
<dbReference type="Gene3D" id="1.10.10.60">
    <property type="entry name" value="Homeodomain-like"/>
    <property type="match status" value="1"/>
</dbReference>
<evidence type="ECO:0000313" key="7">
    <source>
        <dbReference type="Proteomes" id="UP001501461"/>
    </source>
</evidence>
<keyword evidence="1" id="KW-0805">Transcription regulation</keyword>
<dbReference type="Pfam" id="PF14525">
    <property type="entry name" value="AraC_binding_2"/>
    <property type="match status" value="1"/>
</dbReference>
<dbReference type="PANTHER" id="PTHR43280:SF31">
    <property type="entry name" value="TRANSCRIPTIONAL REGULATORY PROTEIN"/>
    <property type="match status" value="1"/>
</dbReference>
<accession>A0ABP5GGW4</accession>
<evidence type="ECO:0000256" key="3">
    <source>
        <dbReference type="ARBA" id="ARBA00023163"/>
    </source>
</evidence>
<evidence type="ECO:0000256" key="1">
    <source>
        <dbReference type="ARBA" id="ARBA00023015"/>
    </source>
</evidence>
<dbReference type="PROSITE" id="PS00041">
    <property type="entry name" value="HTH_ARAC_FAMILY_1"/>
    <property type="match status" value="1"/>
</dbReference>
<reference evidence="7" key="1">
    <citation type="journal article" date="2019" name="Int. J. Syst. Evol. Microbiol.">
        <title>The Global Catalogue of Microorganisms (GCM) 10K type strain sequencing project: providing services to taxonomists for standard genome sequencing and annotation.</title>
        <authorList>
            <consortium name="The Broad Institute Genomics Platform"/>
            <consortium name="The Broad Institute Genome Sequencing Center for Infectious Disease"/>
            <person name="Wu L."/>
            <person name="Ma J."/>
        </authorList>
    </citation>
    <scope>NUCLEOTIDE SEQUENCE [LARGE SCALE GENOMIC DNA]</scope>
    <source>
        <strain evidence="7">JCM 13595</strain>
    </source>
</reference>
<keyword evidence="2" id="KW-0238">DNA-binding</keyword>
<organism evidence="6 7">
    <name type="scientific">Yaniella flava</name>
    <dbReference type="NCBI Taxonomy" id="287930"/>
    <lineage>
        <taxon>Bacteria</taxon>
        <taxon>Bacillati</taxon>
        <taxon>Actinomycetota</taxon>
        <taxon>Actinomycetes</taxon>
        <taxon>Micrococcales</taxon>
        <taxon>Micrococcaceae</taxon>
        <taxon>Yaniella</taxon>
    </lineage>
</organism>
<evidence type="ECO:0000256" key="4">
    <source>
        <dbReference type="SAM" id="MobiDB-lite"/>
    </source>
</evidence>
<dbReference type="SUPFAM" id="SSF46689">
    <property type="entry name" value="Homeodomain-like"/>
    <property type="match status" value="1"/>
</dbReference>
<gene>
    <name evidence="6" type="ORF">GCM10009720_28170</name>
</gene>
<dbReference type="InterPro" id="IPR035418">
    <property type="entry name" value="AraC-bd_2"/>
</dbReference>
<dbReference type="InterPro" id="IPR018062">
    <property type="entry name" value="HTH_AraC-typ_CS"/>
</dbReference>
<evidence type="ECO:0000259" key="5">
    <source>
        <dbReference type="PROSITE" id="PS01124"/>
    </source>
</evidence>
<evidence type="ECO:0000313" key="6">
    <source>
        <dbReference type="EMBL" id="GAA2045663.1"/>
    </source>
</evidence>
<feature type="domain" description="HTH araC/xylS-type" evidence="5">
    <location>
        <begin position="142"/>
        <end position="243"/>
    </location>
</feature>
<sequence>MSLSAGYYKVSLQTQGHGLLIQDGREVLLEPGALAIYDTSRPYTLSFDSDFSSNILMLPHSQIAFPQEGIQELTATSLGSGRELGEMSAQMLSQAAKVVPKLTRNLGERVANNVVDLMNTLIADELLNFSAGTLSSRHREIARVKNFIDRHLSDFSLDLTTIATTHQMSVRALHYLFEGETESVTDLIRNHRIEKAKQDLADPLQQEVPVATVGRRWGFSDPAYFSRVFRKTVGISPTKYHHESGSRTPRLGPHRSSLPSISVLRATR</sequence>
<dbReference type="PANTHER" id="PTHR43280">
    <property type="entry name" value="ARAC-FAMILY TRANSCRIPTIONAL REGULATOR"/>
    <property type="match status" value="1"/>
</dbReference>
<name>A0ABP5GGW4_9MICC</name>